<proteinExistence type="predicted"/>
<dbReference type="Proteomes" id="UP000595009">
    <property type="component" value="Chromosome"/>
</dbReference>
<evidence type="ECO:0000313" key="2">
    <source>
        <dbReference type="Proteomes" id="UP000595009"/>
    </source>
</evidence>
<protein>
    <submittedName>
        <fullName evidence="1">Uncharacterized protein</fullName>
    </submittedName>
</protein>
<gene>
    <name evidence="1" type="ORF">INP94_09380</name>
</gene>
<reference evidence="1 2" key="1">
    <citation type="submission" date="2020-10" db="EMBL/GenBank/DDBJ databases">
        <title>Genomic diversity and antimicrobial resistance of Haemophilus colonising the airways of young children with cystic fibrosis.</title>
        <authorList>
            <person name="Watts S.C."/>
            <person name="Judd L.M."/>
            <person name="Carzino R."/>
            <person name="Ranganathan S."/>
            <person name="Holt K.E."/>
        </authorList>
    </citation>
    <scope>NUCLEOTIDE SEQUENCE [LARGE SCALE GENOMIC DNA]</scope>
    <source>
        <strain evidence="1 2">M1C137_2</strain>
    </source>
</reference>
<organism evidence="1 2">
    <name type="scientific">Haemophilus parainfluenzae</name>
    <dbReference type="NCBI Taxonomy" id="729"/>
    <lineage>
        <taxon>Bacteria</taxon>
        <taxon>Pseudomonadati</taxon>
        <taxon>Pseudomonadota</taxon>
        <taxon>Gammaproteobacteria</taxon>
        <taxon>Pasteurellales</taxon>
        <taxon>Pasteurellaceae</taxon>
        <taxon>Haemophilus</taxon>
    </lineage>
</organism>
<dbReference type="AlphaFoldDB" id="A0A7M1NWD3"/>
<accession>A0A7M1NWD3</accession>
<dbReference type="EMBL" id="CP063120">
    <property type="protein sequence ID" value="QOR17060.1"/>
    <property type="molecule type" value="Genomic_DNA"/>
</dbReference>
<evidence type="ECO:0000313" key="1">
    <source>
        <dbReference type="EMBL" id="QOR17060.1"/>
    </source>
</evidence>
<name>A0A7M1NWD3_HAEPA</name>
<sequence length="65" mass="7487">MMNNNHQKPHCENNTYVINKYYIRGNSVVINSAEKGRVIEKQGILKHRILALVITIASSVIKYFL</sequence>
<dbReference type="RefSeq" id="WP_070590844.1">
    <property type="nucleotide sequence ID" value="NZ_CP063120.1"/>
</dbReference>